<dbReference type="PANTHER" id="PTHR37379:SF1">
    <property type="entry name" value="OS01G0220500 PROTEIN"/>
    <property type="match status" value="1"/>
</dbReference>
<dbReference type="Pfam" id="PF05922">
    <property type="entry name" value="Inhibitor_I9"/>
    <property type="match status" value="1"/>
</dbReference>
<reference evidence="2" key="1">
    <citation type="journal article" date="2015" name="Nat. Genet.">
        <title>The pineapple genome and the evolution of CAM photosynthesis.</title>
        <authorList>
            <person name="Ming R."/>
            <person name="VanBuren R."/>
            <person name="Wai C.M."/>
            <person name="Tang H."/>
            <person name="Schatz M.C."/>
            <person name="Bowers J.E."/>
            <person name="Lyons E."/>
            <person name="Wang M.L."/>
            <person name="Chen J."/>
            <person name="Biggers E."/>
            <person name="Zhang J."/>
            <person name="Huang L."/>
            <person name="Zhang L."/>
            <person name="Miao W."/>
            <person name="Zhang J."/>
            <person name="Ye Z."/>
            <person name="Miao C."/>
            <person name="Lin Z."/>
            <person name="Wang H."/>
            <person name="Zhou H."/>
            <person name="Yim W.C."/>
            <person name="Priest H.D."/>
            <person name="Zheng C."/>
            <person name="Woodhouse M."/>
            <person name="Edger P.P."/>
            <person name="Guyot R."/>
            <person name="Guo H.B."/>
            <person name="Guo H."/>
            <person name="Zheng G."/>
            <person name="Singh R."/>
            <person name="Sharma A."/>
            <person name="Min X."/>
            <person name="Zheng Y."/>
            <person name="Lee H."/>
            <person name="Gurtowski J."/>
            <person name="Sedlazeck F.J."/>
            <person name="Harkess A."/>
            <person name="McKain M.R."/>
            <person name="Liao Z."/>
            <person name="Fang J."/>
            <person name="Liu J."/>
            <person name="Zhang X."/>
            <person name="Zhang Q."/>
            <person name="Hu W."/>
            <person name="Qin Y."/>
            <person name="Wang K."/>
            <person name="Chen L.Y."/>
            <person name="Shirley N."/>
            <person name="Lin Y.R."/>
            <person name="Liu L.Y."/>
            <person name="Hernandez A.G."/>
            <person name="Wright C.L."/>
            <person name="Bulone V."/>
            <person name="Tuskan G.A."/>
            <person name="Heath K."/>
            <person name="Zee F."/>
            <person name="Moore P.H."/>
            <person name="Sunkar R."/>
            <person name="Leebens-Mack J.H."/>
            <person name="Mockler T."/>
            <person name="Bennetzen J.L."/>
            <person name="Freeling M."/>
            <person name="Sankoff D."/>
            <person name="Paterson A.H."/>
            <person name="Zhu X."/>
            <person name="Yang X."/>
            <person name="Smith J.A."/>
            <person name="Cushman J.C."/>
            <person name="Paull R.E."/>
            <person name="Yu Q."/>
        </authorList>
    </citation>
    <scope>NUCLEOTIDE SEQUENCE [LARGE SCALE GENOMIC DNA]</scope>
    <source>
        <strain evidence="2">cv. F153</strain>
    </source>
</reference>
<evidence type="ECO:0000259" key="1">
    <source>
        <dbReference type="Pfam" id="PF05922"/>
    </source>
</evidence>
<keyword evidence="2" id="KW-1185">Reference proteome</keyword>
<dbReference type="SUPFAM" id="SSF54897">
    <property type="entry name" value="Protease propeptides/inhibitors"/>
    <property type="match status" value="1"/>
</dbReference>
<sequence>MANKPQMEVYFVFMNFDSEFERLRADRSSKGEDALHEYLSNKHDHLLARLLQPNTYKKRFSLAIVDGFAAEMTQYQAEILKSAEEVRVVEKNQELA</sequence>
<dbReference type="OrthoDB" id="1537661at2759"/>
<name>A0A6P5G425_ANACO</name>
<organism evidence="2 3">
    <name type="scientific">Ananas comosus</name>
    <name type="common">Pineapple</name>
    <name type="synonym">Ananas ananas</name>
    <dbReference type="NCBI Taxonomy" id="4615"/>
    <lineage>
        <taxon>Eukaryota</taxon>
        <taxon>Viridiplantae</taxon>
        <taxon>Streptophyta</taxon>
        <taxon>Embryophyta</taxon>
        <taxon>Tracheophyta</taxon>
        <taxon>Spermatophyta</taxon>
        <taxon>Magnoliopsida</taxon>
        <taxon>Liliopsida</taxon>
        <taxon>Poales</taxon>
        <taxon>Bromeliaceae</taxon>
        <taxon>Bromelioideae</taxon>
        <taxon>Ananas</taxon>
    </lineage>
</organism>
<dbReference type="GeneID" id="109718602"/>
<evidence type="ECO:0000313" key="3">
    <source>
        <dbReference type="RefSeq" id="XP_020100498.1"/>
    </source>
</evidence>
<dbReference type="PANTHER" id="PTHR37379">
    <property type="entry name" value="OS01G0220500 PROTEIN"/>
    <property type="match status" value="1"/>
</dbReference>
<accession>A0A6P5G425</accession>
<evidence type="ECO:0000313" key="2">
    <source>
        <dbReference type="Proteomes" id="UP000515123"/>
    </source>
</evidence>
<proteinExistence type="predicted"/>
<dbReference type="InterPro" id="IPR010259">
    <property type="entry name" value="S8pro/Inhibitor_I9"/>
</dbReference>
<dbReference type="RefSeq" id="XP_020100498.1">
    <property type="nucleotide sequence ID" value="XM_020244909.1"/>
</dbReference>
<reference evidence="3" key="2">
    <citation type="submission" date="2025-08" db="UniProtKB">
        <authorList>
            <consortium name="RefSeq"/>
        </authorList>
    </citation>
    <scope>IDENTIFICATION</scope>
    <source>
        <tissue evidence="3">Leaf</tissue>
    </source>
</reference>
<gene>
    <name evidence="3" type="primary">LOC109718602</name>
</gene>
<feature type="domain" description="Inhibitor I9" evidence="1">
    <location>
        <begin position="51"/>
        <end position="95"/>
    </location>
</feature>
<dbReference type="AlphaFoldDB" id="A0A6P5G425"/>
<protein>
    <submittedName>
        <fullName evidence="3">Subtilisin-like protease SBT2.6</fullName>
    </submittedName>
</protein>
<dbReference type="Proteomes" id="UP000515123">
    <property type="component" value="Linkage group 12"/>
</dbReference>
<dbReference type="Gramene" id="Aco000359.1.mrna1">
    <property type="protein sequence ID" value="Aco000359.1.mrna1"/>
    <property type="gene ID" value="Aco000359.1.path1"/>
</dbReference>